<keyword evidence="3" id="KW-1185">Reference proteome</keyword>
<protein>
    <submittedName>
        <fullName evidence="2">Ankyrin repeat domain-containing protein 49</fullName>
    </submittedName>
</protein>
<feature type="compositionally biased region" description="Low complexity" evidence="1">
    <location>
        <begin position="205"/>
        <end position="229"/>
    </location>
</feature>
<feature type="compositionally biased region" description="Low complexity" evidence="1">
    <location>
        <begin position="243"/>
        <end position="257"/>
    </location>
</feature>
<feature type="region of interest" description="Disordered" evidence="1">
    <location>
        <begin position="313"/>
        <end position="332"/>
    </location>
</feature>
<comment type="caution">
    <text evidence="2">The sequence shown here is derived from an EMBL/GenBank/DDBJ whole genome shotgun (WGS) entry which is preliminary data.</text>
</comment>
<gene>
    <name evidence="2" type="ORF">J0S82_002238</name>
</gene>
<evidence type="ECO:0000313" key="2">
    <source>
        <dbReference type="EMBL" id="KAG8522370.1"/>
    </source>
</evidence>
<dbReference type="AlphaFoldDB" id="A0A8J6AU18"/>
<dbReference type="OrthoDB" id="19174at2759"/>
<evidence type="ECO:0000256" key="1">
    <source>
        <dbReference type="SAM" id="MobiDB-lite"/>
    </source>
</evidence>
<reference evidence="2" key="1">
    <citation type="journal article" date="2021" name="Evol. Appl.">
        <title>The genome of the Pyrenean desman and the effects of bottlenecks and inbreeding on the genomic landscape of an endangered species.</title>
        <authorList>
            <person name="Escoda L."/>
            <person name="Castresana J."/>
        </authorList>
    </citation>
    <scope>NUCLEOTIDE SEQUENCE</scope>
    <source>
        <strain evidence="2">IBE-C5619</strain>
    </source>
</reference>
<proteinExistence type="predicted"/>
<dbReference type="Proteomes" id="UP000700334">
    <property type="component" value="Unassembled WGS sequence"/>
</dbReference>
<name>A0A8J6AU18_GALPY</name>
<dbReference type="EMBL" id="JAGFMF010011436">
    <property type="protein sequence ID" value="KAG8522370.1"/>
    <property type="molecule type" value="Genomic_DNA"/>
</dbReference>
<organism evidence="2 3">
    <name type="scientific">Galemys pyrenaicus</name>
    <name type="common">Iberian desman</name>
    <name type="synonym">Pyrenean desman</name>
    <dbReference type="NCBI Taxonomy" id="202257"/>
    <lineage>
        <taxon>Eukaryota</taxon>
        <taxon>Metazoa</taxon>
        <taxon>Chordata</taxon>
        <taxon>Craniata</taxon>
        <taxon>Vertebrata</taxon>
        <taxon>Euteleostomi</taxon>
        <taxon>Mammalia</taxon>
        <taxon>Eutheria</taxon>
        <taxon>Laurasiatheria</taxon>
        <taxon>Eulipotyphla</taxon>
        <taxon>Talpidae</taxon>
        <taxon>Galemys</taxon>
    </lineage>
</organism>
<feature type="compositionally biased region" description="Basic residues" evidence="1">
    <location>
        <begin position="141"/>
        <end position="159"/>
    </location>
</feature>
<feature type="region of interest" description="Disordered" evidence="1">
    <location>
        <begin position="1"/>
        <end position="257"/>
    </location>
</feature>
<evidence type="ECO:0000313" key="3">
    <source>
        <dbReference type="Proteomes" id="UP000700334"/>
    </source>
</evidence>
<feature type="compositionally biased region" description="Acidic residues" evidence="1">
    <location>
        <begin position="322"/>
        <end position="332"/>
    </location>
</feature>
<feature type="compositionally biased region" description="Low complexity" evidence="1">
    <location>
        <begin position="174"/>
        <end position="186"/>
    </location>
</feature>
<accession>A0A8J6AU18</accession>
<sequence>MQARRGCSQRVRGAHVCGGCSAPPAAVGSALQSLGRSAPHPANESGSPPGRCGAAGPSGPWGRATGAADHPARGPTEPGRRAPTGSEARSRDATGQRGSRSHAGAAVHRGRGYTRGGAGGPRPLSRDSETHARAVSALIGCRRRGGRRGRRSPAPRRRPGSSSRPTARRRGVLGSPRASEAAAARGPGEGAPHRRSCDAAPRLRPAGGAFSAASPGTAARTVRVARVAGAAGGGAGDRRAGARGRAAAGPEDAGARGRAPVVLSVAARGEAAVEMDREAATGAQQQDAETTSDFPAQFNQLELLETHGHLIPTGSQSLWAGDSDDEEEQEEKTEEWYQLQERKMEKDPSKLLLWAAEKNRVKKFL</sequence>